<organism evidence="6 7">
    <name type="scientific">Succinatimonas hippei (strain DSM 22608 / JCM 16073 / KCTC 15190 / YIT 12066)</name>
    <dbReference type="NCBI Taxonomy" id="762983"/>
    <lineage>
        <taxon>Bacteria</taxon>
        <taxon>Pseudomonadati</taxon>
        <taxon>Pseudomonadota</taxon>
        <taxon>Gammaproteobacteria</taxon>
        <taxon>Aeromonadales</taxon>
        <taxon>Succinivibrionaceae</taxon>
        <taxon>Succinatimonas</taxon>
    </lineage>
</organism>
<dbReference type="RefSeq" id="WP_009143408.1">
    <property type="nucleotide sequence ID" value="NZ_GL830997.1"/>
</dbReference>
<dbReference type="AlphaFoldDB" id="E8LKH0"/>
<evidence type="ECO:0000256" key="1">
    <source>
        <dbReference type="ARBA" id="ARBA00006512"/>
    </source>
</evidence>
<dbReference type="PANTHER" id="PTHR30121">
    <property type="entry name" value="UNCHARACTERIZED PROTEIN YJGR-RELATED"/>
    <property type="match status" value="1"/>
</dbReference>
<comment type="caution">
    <text evidence="6">The sequence shown here is derived from an EMBL/GenBank/DDBJ whole genome shotgun (WGS) entry which is preliminary data.</text>
</comment>
<accession>E8LKH0</accession>
<reference evidence="6 7" key="1">
    <citation type="submission" date="2011-01" db="EMBL/GenBank/DDBJ databases">
        <authorList>
            <person name="Weinstock G."/>
            <person name="Sodergren E."/>
            <person name="Clifton S."/>
            <person name="Fulton L."/>
            <person name="Fulton B."/>
            <person name="Courtney L."/>
            <person name="Fronick C."/>
            <person name="Harrison M."/>
            <person name="Strong C."/>
            <person name="Farmer C."/>
            <person name="Delahaunty K."/>
            <person name="Markovic C."/>
            <person name="Hall O."/>
            <person name="Minx P."/>
            <person name="Tomlinson C."/>
            <person name="Mitreva M."/>
            <person name="Hou S."/>
            <person name="Chen J."/>
            <person name="Wollam A."/>
            <person name="Pepin K.H."/>
            <person name="Johnson M."/>
            <person name="Bhonagiri V."/>
            <person name="Zhang X."/>
            <person name="Suruliraj S."/>
            <person name="Warren W."/>
            <person name="Chinwalla A."/>
            <person name="Mardis E.R."/>
            <person name="Wilson R.K."/>
        </authorList>
    </citation>
    <scope>NUCLEOTIDE SEQUENCE [LARGE SCALE GENOMIC DNA]</scope>
    <source>
        <strain evidence="7">DSM 22608 / JCM 16073 / KCTC 15190 / YIT 12066</strain>
    </source>
</reference>
<comment type="similarity">
    <text evidence="1">Belongs to the TrbE/VirB4 family.</text>
</comment>
<dbReference type="SUPFAM" id="SSF52540">
    <property type="entry name" value="P-loop containing nucleoside triphosphate hydrolases"/>
    <property type="match status" value="1"/>
</dbReference>
<feature type="domain" description="AAA+ ATPase" evidence="5">
    <location>
        <begin position="477"/>
        <end position="739"/>
    </location>
</feature>
<protein>
    <submittedName>
        <fullName evidence="6">Type IV secretion/conjugal transfer ATPase, VirB4 family</fullName>
    </submittedName>
</protein>
<dbReference type="Pfam" id="PF19044">
    <property type="entry name" value="P-loop_TraG"/>
    <property type="match status" value="1"/>
</dbReference>
<dbReference type="InterPro" id="IPR027417">
    <property type="entry name" value="P-loop_NTPase"/>
</dbReference>
<proteinExistence type="inferred from homology"/>
<keyword evidence="3" id="KW-0067">ATP-binding</keyword>
<dbReference type="InterPro" id="IPR043964">
    <property type="entry name" value="P-loop_TraG"/>
</dbReference>
<keyword evidence="2" id="KW-0547">Nucleotide-binding</keyword>
<dbReference type="Pfam" id="PF03135">
    <property type="entry name" value="CagE_TrbE_VirB"/>
    <property type="match status" value="1"/>
</dbReference>
<gene>
    <name evidence="6" type="ORF">HMPREF9444_01210</name>
</gene>
<dbReference type="HOGENOM" id="CLU_008341_1_0_6"/>
<keyword evidence="4" id="KW-0812">Transmembrane</keyword>
<dbReference type="GO" id="GO:0005524">
    <property type="term" value="F:ATP binding"/>
    <property type="evidence" value="ECO:0007669"/>
    <property type="project" value="UniProtKB-KW"/>
</dbReference>
<dbReference type="PANTHER" id="PTHR30121:SF12">
    <property type="entry name" value="TYPE IV SECRETION SYSTEM PROTEIN CAGE"/>
    <property type="match status" value="1"/>
</dbReference>
<evidence type="ECO:0000259" key="5">
    <source>
        <dbReference type="SMART" id="SM00382"/>
    </source>
</evidence>
<dbReference type="InterPro" id="IPR018145">
    <property type="entry name" value="CagE_TrbE_VirB_cntrl_dom"/>
</dbReference>
<evidence type="ECO:0000313" key="6">
    <source>
        <dbReference type="EMBL" id="EFY06957.1"/>
    </source>
</evidence>
<name>E8LKH0_SUCHY</name>
<evidence type="ECO:0000256" key="3">
    <source>
        <dbReference type="ARBA" id="ARBA00022840"/>
    </source>
</evidence>
<dbReference type="Gene3D" id="3.40.50.300">
    <property type="entry name" value="P-loop containing nucleotide triphosphate hydrolases"/>
    <property type="match status" value="2"/>
</dbReference>
<dbReference type="Proteomes" id="UP000018458">
    <property type="component" value="Unassembled WGS sequence"/>
</dbReference>
<dbReference type="InterPro" id="IPR051162">
    <property type="entry name" value="T4SS_component"/>
</dbReference>
<feature type="transmembrane region" description="Helical" evidence="4">
    <location>
        <begin position="6"/>
        <end position="28"/>
    </location>
</feature>
<evidence type="ECO:0000313" key="7">
    <source>
        <dbReference type="Proteomes" id="UP000018458"/>
    </source>
</evidence>
<dbReference type="EMBL" id="AEVO01000061">
    <property type="protein sequence ID" value="EFY06957.1"/>
    <property type="molecule type" value="Genomic_DNA"/>
</dbReference>
<keyword evidence="7" id="KW-1185">Reference proteome</keyword>
<keyword evidence="4" id="KW-0472">Membrane</keyword>
<sequence>MSTDLLFYTALILSILAILSILPFAWVFTRTFSRKSTAPAFCDLLDYATLAEENIIVLKSGGLCAFYELFPEDQSQQDLSALSHFEDVVQKAFLKLGDNWAVHFDVCRINDGFYAPKSASCNQTIQDLENGRSQKFKTEKSFESRFFLTLTFLGTSVSRRKLEKLVLSDGAKTKDAKQETSDLIEKFKNDCKSITDTLSLVIKIKALASRKNLNFTLNESLSFIHSCITGKNHDIAVPRHSCYLDALLSTKDFKSGFTPCIGEKHIACIAIDGFPQTAYLGILNSLALLPFPYRFNTRFLAFDQMQSHLMLEKYRRLWSQKSRGILSQIFNQQSSRVNEYAVEKVSEIDEAKFAFEGNEEIFGAYTSVLIIMDENLDSLQDKASLAVKTVEDLGFAARVETVNAVESYLGSLPGHCFENVRRPIVSGTVFTDLIPLSTPWNGERFSPNPLYGEHASPLMQVKSEGHSRFFLNLHQKDLGNTVVVGPPGAGKSVLLGELILNLMRYKNMKIFAFDKGYSFYALTKALAGSHIEFSNLKSAFCPLYSLENSADFTYAQSFIELLCRMSGYTLSLTDREEITDGLKILSKRDNSQRSLTDLHLLLLSKSLKQAIAPYTVISNENNLLDGTENCGFDSDLTVFECSDLFEAPKSFSLPVLKHIFKLIADCFSGEPRAIILDEAWLMLKDEIFASELLKWFKTLRKHNVIVILATQSITDIAKSSLFETFLECVKTRIYLPNYDAKGDVLKPIYKQTGLNDEQITRLSDAIPKKDYLLLKGQQAAFFNLMLTEDELRLLSFSGDHIKKHVNELFAVFGRNFYKHQEI</sequence>
<evidence type="ECO:0000256" key="2">
    <source>
        <dbReference type="ARBA" id="ARBA00022741"/>
    </source>
</evidence>
<dbReference type="eggNOG" id="COG3451">
    <property type="taxonomic scope" value="Bacteria"/>
</dbReference>
<dbReference type="InterPro" id="IPR003593">
    <property type="entry name" value="AAA+_ATPase"/>
</dbReference>
<dbReference type="SMART" id="SM00382">
    <property type="entry name" value="AAA"/>
    <property type="match status" value="1"/>
</dbReference>
<evidence type="ECO:0000256" key="4">
    <source>
        <dbReference type="SAM" id="Phobius"/>
    </source>
</evidence>
<dbReference type="STRING" id="762983.HMPREF9444_01210"/>
<dbReference type="OrthoDB" id="9816422at2"/>
<keyword evidence="4" id="KW-1133">Transmembrane helix</keyword>